<dbReference type="CDD" id="cd16914">
    <property type="entry name" value="EcfT"/>
    <property type="match status" value="1"/>
</dbReference>
<dbReference type="HOGENOM" id="CLU_064704_0_1_9"/>
<organism evidence="6 7">
    <name type="scientific">Desulfosporosinus youngiae DSM 17734</name>
    <dbReference type="NCBI Taxonomy" id="768710"/>
    <lineage>
        <taxon>Bacteria</taxon>
        <taxon>Bacillati</taxon>
        <taxon>Bacillota</taxon>
        <taxon>Clostridia</taxon>
        <taxon>Eubacteriales</taxon>
        <taxon>Desulfitobacteriaceae</taxon>
        <taxon>Desulfosporosinus</taxon>
    </lineage>
</organism>
<dbReference type="RefSeq" id="WP_007785376.1">
    <property type="nucleotide sequence ID" value="NZ_CM001441.1"/>
</dbReference>
<feature type="transmembrane region" description="Helical" evidence="5">
    <location>
        <begin position="57"/>
        <end position="74"/>
    </location>
</feature>
<feature type="transmembrane region" description="Helical" evidence="5">
    <location>
        <begin position="124"/>
        <end position="147"/>
    </location>
</feature>
<keyword evidence="7" id="KW-1185">Reference proteome</keyword>
<gene>
    <name evidence="6" type="ORF">DesyoDRAFT_3809</name>
</gene>
<dbReference type="Pfam" id="PF02361">
    <property type="entry name" value="CbiQ"/>
    <property type="match status" value="1"/>
</dbReference>
<proteinExistence type="predicted"/>
<dbReference type="OrthoDB" id="2039442at2"/>
<name>H5Y5R8_9FIRM</name>
<feature type="transmembrane region" description="Helical" evidence="5">
    <location>
        <begin position="224"/>
        <end position="244"/>
    </location>
</feature>
<evidence type="ECO:0000256" key="5">
    <source>
        <dbReference type="SAM" id="Phobius"/>
    </source>
</evidence>
<dbReference type="EMBL" id="CM001441">
    <property type="protein sequence ID" value="EHQ90794.1"/>
    <property type="molecule type" value="Genomic_DNA"/>
</dbReference>
<dbReference type="AlphaFoldDB" id="H5Y5R8"/>
<sequence>MNKAFASYHPVVSFSFFVLIFILAMLLMHPVFVGLNLISACLFSWFLNGLKGLRFNLKFGLPMFLLVALANPLLNHRGKTVLFFFRDNPITLEATMYGLCSAASLIGIIVWFSCYNKVITSDKFLYLFAKVIPSIALLITMSIRMVYKLRGQLKMITAAQHAIGLDAKEGQVRQRIRRGMRTISILLSWAMEDGIETSDSMKARGYGLKNRSTFSLFKFSRRDGVMLGIIMALGAFCWAGYFAGYGVMRFYPSIAPLKTSSPALGMYLCFFALALMPSLIELRENVQWRSYKSMI</sequence>
<evidence type="ECO:0000256" key="3">
    <source>
        <dbReference type="ARBA" id="ARBA00022989"/>
    </source>
</evidence>
<dbReference type="STRING" id="768710.DesyoDRAFT_3809"/>
<evidence type="ECO:0000313" key="6">
    <source>
        <dbReference type="EMBL" id="EHQ90794.1"/>
    </source>
</evidence>
<feature type="transmembrane region" description="Helical" evidence="5">
    <location>
        <begin position="94"/>
        <end position="112"/>
    </location>
</feature>
<evidence type="ECO:0000256" key="1">
    <source>
        <dbReference type="ARBA" id="ARBA00004141"/>
    </source>
</evidence>
<dbReference type="InterPro" id="IPR003339">
    <property type="entry name" value="ABC/ECF_trnsptr_transmembrane"/>
</dbReference>
<dbReference type="Proteomes" id="UP000005104">
    <property type="component" value="Chromosome"/>
</dbReference>
<reference evidence="6 7" key="1">
    <citation type="submission" date="2011-11" db="EMBL/GenBank/DDBJ databases">
        <title>The Noncontiguous Finished genome of Desulfosporosinus youngiae DSM 17734.</title>
        <authorList>
            <consortium name="US DOE Joint Genome Institute (JGI-PGF)"/>
            <person name="Lucas S."/>
            <person name="Han J."/>
            <person name="Lapidus A."/>
            <person name="Cheng J.-F."/>
            <person name="Goodwin L."/>
            <person name="Pitluck S."/>
            <person name="Peters L."/>
            <person name="Ovchinnikova G."/>
            <person name="Lu M."/>
            <person name="Land M.L."/>
            <person name="Hauser L."/>
            <person name="Pester M."/>
            <person name="Spring S."/>
            <person name="Ollivier B."/>
            <person name="Rattei T."/>
            <person name="Klenk H.-P."/>
            <person name="Wagner M."/>
            <person name="Loy A."/>
            <person name="Woyke T.J."/>
        </authorList>
    </citation>
    <scope>NUCLEOTIDE SEQUENCE [LARGE SCALE GENOMIC DNA]</scope>
    <source>
        <strain evidence="6 7">DSM 17734</strain>
    </source>
</reference>
<comment type="subcellular location">
    <subcellularLocation>
        <location evidence="1">Membrane</location>
        <topology evidence="1">Multi-pass membrane protein</topology>
    </subcellularLocation>
</comment>
<feature type="transmembrane region" description="Helical" evidence="5">
    <location>
        <begin position="264"/>
        <end position="282"/>
    </location>
</feature>
<evidence type="ECO:0000256" key="2">
    <source>
        <dbReference type="ARBA" id="ARBA00022692"/>
    </source>
</evidence>
<keyword evidence="4 5" id="KW-0472">Membrane</keyword>
<keyword evidence="3 5" id="KW-1133">Transmembrane helix</keyword>
<keyword evidence="2 5" id="KW-0812">Transmembrane</keyword>
<dbReference type="GO" id="GO:0005886">
    <property type="term" value="C:plasma membrane"/>
    <property type="evidence" value="ECO:0007669"/>
    <property type="project" value="UniProtKB-ARBA"/>
</dbReference>
<accession>H5Y5R8</accession>
<feature type="transmembrane region" description="Helical" evidence="5">
    <location>
        <begin position="12"/>
        <end position="45"/>
    </location>
</feature>
<protein>
    <submittedName>
        <fullName evidence="6">ABC-type cobalt transport system, permease component CbiQ</fullName>
    </submittedName>
</protein>
<evidence type="ECO:0000313" key="7">
    <source>
        <dbReference type="Proteomes" id="UP000005104"/>
    </source>
</evidence>
<dbReference type="eggNOG" id="COG0619">
    <property type="taxonomic scope" value="Bacteria"/>
</dbReference>
<evidence type="ECO:0000256" key="4">
    <source>
        <dbReference type="ARBA" id="ARBA00023136"/>
    </source>
</evidence>